<dbReference type="Pfam" id="PF01814">
    <property type="entry name" value="Hemerythrin"/>
    <property type="match status" value="1"/>
</dbReference>
<reference evidence="2 3" key="2">
    <citation type="submission" date="2019-08" db="EMBL/GenBank/DDBJ databases">
        <title>Jejuicoccus antrihumi gen. nov., sp. nov., a new member of the family Dermacoccaceae isolated from a cave.</title>
        <authorList>
            <person name="Schumann P."/>
            <person name="Kim I.S."/>
        </authorList>
    </citation>
    <scope>NUCLEOTIDE SEQUENCE [LARGE SCALE GENOMIC DNA]</scope>
    <source>
        <strain evidence="2 3">C5-26</strain>
    </source>
</reference>
<feature type="domain" description="Hemerythrin-like" evidence="1">
    <location>
        <begin position="13"/>
        <end position="129"/>
    </location>
</feature>
<name>A0A563E4K4_9MICO</name>
<evidence type="ECO:0000259" key="1">
    <source>
        <dbReference type="Pfam" id="PF01814"/>
    </source>
</evidence>
<organism evidence="2 3">
    <name type="scientific">Leekyejoonella antrihumi</name>
    <dbReference type="NCBI Taxonomy" id="1660198"/>
    <lineage>
        <taxon>Bacteria</taxon>
        <taxon>Bacillati</taxon>
        <taxon>Actinomycetota</taxon>
        <taxon>Actinomycetes</taxon>
        <taxon>Micrococcales</taxon>
        <taxon>Dermacoccaceae</taxon>
        <taxon>Leekyejoonella</taxon>
    </lineage>
</organism>
<proteinExistence type="predicted"/>
<evidence type="ECO:0000313" key="3">
    <source>
        <dbReference type="Proteomes" id="UP000320244"/>
    </source>
</evidence>
<dbReference type="OrthoDB" id="3212362at2"/>
<dbReference type="InterPro" id="IPR012312">
    <property type="entry name" value="Hemerythrin-like"/>
</dbReference>
<comment type="caution">
    <text evidence="2">The sequence shown here is derived from an EMBL/GenBank/DDBJ whole genome shotgun (WGS) entry which is preliminary data.</text>
</comment>
<gene>
    <name evidence="2" type="ORF">FGL98_07425</name>
</gene>
<reference evidence="2 3" key="1">
    <citation type="submission" date="2019-05" db="EMBL/GenBank/DDBJ databases">
        <authorList>
            <person name="Lee S.D."/>
        </authorList>
    </citation>
    <scope>NUCLEOTIDE SEQUENCE [LARGE SCALE GENOMIC DNA]</scope>
    <source>
        <strain evidence="2 3">C5-26</strain>
    </source>
</reference>
<protein>
    <submittedName>
        <fullName evidence="2">Hemerythrin domain-containing protein</fullName>
    </submittedName>
</protein>
<sequence>MSTAPSYNDLFVTITGQHGHLRALLEEVAHLKGQQRLDALDLVRAHLAAHEAMEQGWIHPMAAARLADGEGHPGDVDNRLIEERDAGIVLDRLRDLPVDSPLFDVQYALFQESVVHHAKDEEDRELPLLGTHRELEDRITQALRVAAHVGEVGDGILQAASNQPFVRSVSEARHELERLVVASVAQ</sequence>
<dbReference type="EMBL" id="VCQV01000007">
    <property type="protein sequence ID" value="TWP37229.1"/>
    <property type="molecule type" value="Genomic_DNA"/>
</dbReference>
<dbReference type="RefSeq" id="WP_146316106.1">
    <property type="nucleotide sequence ID" value="NZ_VCQV01000007.1"/>
</dbReference>
<dbReference type="Proteomes" id="UP000320244">
    <property type="component" value="Unassembled WGS sequence"/>
</dbReference>
<accession>A0A563E4K4</accession>
<dbReference type="AlphaFoldDB" id="A0A563E4K4"/>
<keyword evidence="3" id="KW-1185">Reference proteome</keyword>
<evidence type="ECO:0000313" key="2">
    <source>
        <dbReference type="EMBL" id="TWP37229.1"/>
    </source>
</evidence>